<accession>A0ABW1KXB2</accession>
<comment type="subcellular location">
    <subcellularLocation>
        <location evidence="3">Periplasm</location>
    </subcellularLocation>
</comment>
<feature type="domain" description="Metallo-beta-lactamase" evidence="14">
    <location>
        <begin position="58"/>
        <end position="233"/>
    </location>
</feature>
<dbReference type="InterPro" id="IPR050855">
    <property type="entry name" value="NDM-1-like"/>
</dbReference>
<keyword evidence="10 15" id="KW-0378">Hydrolase</keyword>
<protein>
    <recommendedName>
        <fullName evidence="6">beta-lactamase</fullName>
        <ecNumber evidence="6">3.5.2.6</ecNumber>
    </recommendedName>
</protein>
<dbReference type="SUPFAM" id="SSF56281">
    <property type="entry name" value="Metallo-hydrolase/oxidoreductase"/>
    <property type="match status" value="1"/>
</dbReference>
<dbReference type="RefSeq" id="WP_379879597.1">
    <property type="nucleotide sequence ID" value="NZ_JBHPON010000001.1"/>
</dbReference>
<keyword evidence="16" id="KW-1185">Reference proteome</keyword>
<dbReference type="PANTHER" id="PTHR42951:SF4">
    <property type="entry name" value="ACYL-COENZYME A THIOESTERASE MBLAC2"/>
    <property type="match status" value="1"/>
</dbReference>
<keyword evidence="7" id="KW-0479">Metal-binding</keyword>
<comment type="subunit">
    <text evidence="5">Monomer.</text>
</comment>
<gene>
    <name evidence="15" type="primary">bla</name>
    <name evidence="15" type="ORF">ACFMB1_05925</name>
</gene>
<sequence length="256" mass="27176">MLKKFLAALALVALAACATNEETSQQAEALPAPTLEKIADNVWIHKSYDYVDPWGLVLSQGLVVRTEGGVALVDTAWTDEETEALLSLIKNEVGESPDIAIVTHAHADKMGGMGALQKNGIGGRAHPLTNEDAPARGLRKTMYSILDGTDREMLLGAEDEEGVTVFYPGPGHTRDNIVVYYAPAKVLFGGCLIRTGASKNLGNTADGDVGHWAQAVRNIAEAFPDAEIVIPSHGPMGGRELLDHTIELAEKAAAAQ</sequence>
<evidence type="ECO:0000256" key="11">
    <source>
        <dbReference type="ARBA" id="ARBA00022833"/>
    </source>
</evidence>
<keyword evidence="12" id="KW-0046">Antibiotic resistance</keyword>
<reference evidence="15 16" key="1">
    <citation type="submission" date="2024-09" db="EMBL/GenBank/DDBJ databases">
        <authorList>
            <person name="Zhang Z.-H."/>
        </authorList>
    </citation>
    <scope>NUCLEOTIDE SEQUENCE [LARGE SCALE GENOMIC DNA]</scope>
    <source>
        <strain evidence="15 16">HHTR114</strain>
    </source>
</reference>
<dbReference type="InterPro" id="IPR001018">
    <property type="entry name" value="Beta-lactamase_class-B_CS"/>
</dbReference>
<comment type="catalytic activity">
    <reaction evidence="1">
        <text>a beta-lactam + H2O = a substituted beta-amino acid</text>
        <dbReference type="Rhea" id="RHEA:20401"/>
        <dbReference type="ChEBI" id="CHEBI:15377"/>
        <dbReference type="ChEBI" id="CHEBI:35627"/>
        <dbReference type="ChEBI" id="CHEBI:140347"/>
        <dbReference type="EC" id="3.5.2.6"/>
    </reaction>
</comment>
<feature type="signal peptide" evidence="13">
    <location>
        <begin position="1"/>
        <end position="18"/>
    </location>
</feature>
<keyword evidence="8 13" id="KW-0732">Signal</keyword>
<dbReference type="PROSITE" id="PS51257">
    <property type="entry name" value="PROKAR_LIPOPROTEIN"/>
    <property type="match status" value="1"/>
</dbReference>
<dbReference type="InterPro" id="IPR001279">
    <property type="entry name" value="Metallo-B-lactamas"/>
</dbReference>
<evidence type="ECO:0000256" key="5">
    <source>
        <dbReference type="ARBA" id="ARBA00011245"/>
    </source>
</evidence>
<dbReference type="Gene3D" id="3.60.15.10">
    <property type="entry name" value="Ribonuclease Z/Hydroxyacylglutathione hydrolase-like"/>
    <property type="match status" value="1"/>
</dbReference>
<organism evidence="15 16">
    <name type="scientific">Hyphococcus aureus</name>
    <dbReference type="NCBI Taxonomy" id="2666033"/>
    <lineage>
        <taxon>Bacteria</taxon>
        <taxon>Pseudomonadati</taxon>
        <taxon>Pseudomonadota</taxon>
        <taxon>Alphaproteobacteria</taxon>
        <taxon>Parvularculales</taxon>
        <taxon>Parvularculaceae</taxon>
        <taxon>Hyphococcus</taxon>
    </lineage>
</organism>
<evidence type="ECO:0000259" key="14">
    <source>
        <dbReference type="SMART" id="SM00849"/>
    </source>
</evidence>
<evidence type="ECO:0000313" key="15">
    <source>
        <dbReference type="EMBL" id="MFC6035073.1"/>
    </source>
</evidence>
<keyword evidence="9" id="KW-0574">Periplasm</keyword>
<evidence type="ECO:0000256" key="9">
    <source>
        <dbReference type="ARBA" id="ARBA00022764"/>
    </source>
</evidence>
<proteinExistence type="inferred from homology"/>
<evidence type="ECO:0000313" key="16">
    <source>
        <dbReference type="Proteomes" id="UP001596116"/>
    </source>
</evidence>
<evidence type="ECO:0000256" key="4">
    <source>
        <dbReference type="ARBA" id="ARBA00005250"/>
    </source>
</evidence>
<dbReference type="EC" id="3.5.2.6" evidence="6"/>
<dbReference type="EMBL" id="JBHPON010000001">
    <property type="protein sequence ID" value="MFC6035073.1"/>
    <property type="molecule type" value="Genomic_DNA"/>
</dbReference>
<dbReference type="GO" id="GO:0008800">
    <property type="term" value="F:beta-lactamase activity"/>
    <property type="evidence" value="ECO:0007669"/>
    <property type="project" value="UniProtKB-EC"/>
</dbReference>
<dbReference type="InterPro" id="IPR058199">
    <property type="entry name" value="BlaB//VIM/IMP-1"/>
</dbReference>
<comment type="caution">
    <text evidence="15">The sequence shown here is derived from an EMBL/GenBank/DDBJ whole genome shotgun (WGS) entry which is preliminary data.</text>
</comment>
<evidence type="ECO:0000256" key="13">
    <source>
        <dbReference type="SAM" id="SignalP"/>
    </source>
</evidence>
<dbReference type="Pfam" id="PF00753">
    <property type="entry name" value="Lactamase_B"/>
    <property type="match status" value="1"/>
</dbReference>
<evidence type="ECO:0000256" key="8">
    <source>
        <dbReference type="ARBA" id="ARBA00022729"/>
    </source>
</evidence>
<evidence type="ECO:0000256" key="3">
    <source>
        <dbReference type="ARBA" id="ARBA00004418"/>
    </source>
</evidence>
<evidence type="ECO:0000256" key="1">
    <source>
        <dbReference type="ARBA" id="ARBA00001526"/>
    </source>
</evidence>
<comment type="similarity">
    <text evidence="4">Belongs to the metallo-beta-lactamase superfamily. Class-B beta-lactamase family.</text>
</comment>
<dbReference type="PROSITE" id="PS00743">
    <property type="entry name" value="BETA_LACTAMASE_B_1"/>
    <property type="match status" value="1"/>
</dbReference>
<evidence type="ECO:0000256" key="6">
    <source>
        <dbReference type="ARBA" id="ARBA00012865"/>
    </source>
</evidence>
<dbReference type="SMART" id="SM00849">
    <property type="entry name" value="Lactamase_B"/>
    <property type="match status" value="1"/>
</dbReference>
<dbReference type="Proteomes" id="UP001596116">
    <property type="component" value="Unassembled WGS sequence"/>
</dbReference>
<dbReference type="InterPro" id="IPR036866">
    <property type="entry name" value="RibonucZ/Hydroxyglut_hydro"/>
</dbReference>
<name>A0ABW1KXB2_9PROT</name>
<dbReference type="PANTHER" id="PTHR42951">
    <property type="entry name" value="METALLO-BETA-LACTAMASE DOMAIN-CONTAINING"/>
    <property type="match status" value="1"/>
</dbReference>
<keyword evidence="11" id="KW-0862">Zinc</keyword>
<feature type="chain" id="PRO_5046557434" description="beta-lactamase" evidence="13">
    <location>
        <begin position="19"/>
        <end position="256"/>
    </location>
</feature>
<dbReference type="NCBIfam" id="NF033088">
    <property type="entry name" value="bla_subclass_B1"/>
    <property type="match status" value="1"/>
</dbReference>
<evidence type="ECO:0000256" key="12">
    <source>
        <dbReference type="ARBA" id="ARBA00023251"/>
    </source>
</evidence>
<evidence type="ECO:0000256" key="2">
    <source>
        <dbReference type="ARBA" id="ARBA00001947"/>
    </source>
</evidence>
<evidence type="ECO:0000256" key="7">
    <source>
        <dbReference type="ARBA" id="ARBA00022723"/>
    </source>
</evidence>
<comment type="cofactor">
    <cofactor evidence="2">
        <name>Zn(2+)</name>
        <dbReference type="ChEBI" id="CHEBI:29105"/>
    </cofactor>
</comment>
<evidence type="ECO:0000256" key="10">
    <source>
        <dbReference type="ARBA" id="ARBA00022801"/>
    </source>
</evidence>